<gene>
    <name evidence="1" type="ORF">ABXR19_09700</name>
</gene>
<sequence>MKPFEEGCPIPNAHTRCAEARYFLVECLLHYHSPQPFLHNLNAFIQALRNITFMLQSEEGLPSGFNAWYEAKRGEMRNINPLRRFVEARNIVVKQSSLTAKSTVMCGLFQGRRMKLSMKMDIKPFTETERLLTTTSKFVCDFFLGGKHSIIGEQAGIERAWVVEELGEGEVMSNCIDALNYMIVLIEQAHQLFGTGSGLEIIRLKDMREFTVMLETDADPSLVKKWGWLEG</sequence>
<comment type="caution">
    <text evidence="1">The sequence shown here is derived from an EMBL/GenBank/DDBJ whole genome shotgun (WGS) entry which is preliminary data.</text>
</comment>
<dbReference type="Proteomes" id="UP001549691">
    <property type="component" value="Unassembled WGS sequence"/>
</dbReference>
<keyword evidence="2" id="KW-1185">Reference proteome</keyword>
<evidence type="ECO:0000313" key="1">
    <source>
        <dbReference type="EMBL" id="MET7014463.1"/>
    </source>
</evidence>
<evidence type="ECO:0000313" key="2">
    <source>
        <dbReference type="Proteomes" id="UP001549691"/>
    </source>
</evidence>
<reference evidence="1 2" key="1">
    <citation type="submission" date="2024-07" db="EMBL/GenBank/DDBJ databases">
        <title>Uliginosibacterium flavum JJ3220;KACC:17644.</title>
        <authorList>
            <person name="Kim M.K."/>
        </authorList>
    </citation>
    <scope>NUCLEOTIDE SEQUENCE [LARGE SCALE GENOMIC DNA]</scope>
    <source>
        <strain evidence="1 2">KACC:17644</strain>
    </source>
</reference>
<protein>
    <submittedName>
        <fullName evidence="1">Uncharacterized protein</fullName>
    </submittedName>
</protein>
<organism evidence="1 2">
    <name type="scientific">Uliginosibacterium flavum</name>
    <dbReference type="NCBI Taxonomy" id="1396831"/>
    <lineage>
        <taxon>Bacteria</taxon>
        <taxon>Pseudomonadati</taxon>
        <taxon>Pseudomonadota</taxon>
        <taxon>Betaproteobacteria</taxon>
        <taxon>Rhodocyclales</taxon>
        <taxon>Zoogloeaceae</taxon>
        <taxon>Uliginosibacterium</taxon>
    </lineage>
</organism>
<name>A0ABV2TLP0_9RHOO</name>
<accession>A0ABV2TLP0</accession>
<proteinExistence type="predicted"/>
<dbReference type="RefSeq" id="WP_354600925.1">
    <property type="nucleotide sequence ID" value="NZ_JBEWZI010000009.1"/>
</dbReference>
<dbReference type="EMBL" id="JBEWZI010000009">
    <property type="protein sequence ID" value="MET7014463.1"/>
    <property type="molecule type" value="Genomic_DNA"/>
</dbReference>